<dbReference type="PANTHER" id="PTHR43592:SF15">
    <property type="entry name" value="CAAX AMINO TERMINAL PROTEASE FAMILY PROTEIN"/>
    <property type="match status" value="1"/>
</dbReference>
<evidence type="ECO:0000313" key="5">
    <source>
        <dbReference type="Proteomes" id="UP000190206"/>
    </source>
</evidence>
<dbReference type="Pfam" id="PF02517">
    <property type="entry name" value="Rce1-like"/>
    <property type="match status" value="1"/>
</dbReference>
<evidence type="ECO:0000313" key="3">
    <source>
        <dbReference type="EMBL" id="OOO61411.1"/>
    </source>
</evidence>
<feature type="transmembrane region" description="Helical" evidence="1">
    <location>
        <begin position="7"/>
        <end position="25"/>
    </location>
</feature>
<keyword evidence="1" id="KW-0812">Transmembrane</keyword>
<keyword evidence="1" id="KW-1133">Transmembrane helix</keyword>
<accession>A0A1S9I3V4</accession>
<dbReference type="Proteomes" id="UP000190206">
    <property type="component" value="Unassembled WGS sequence"/>
</dbReference>
<feature type="transmembrane region" description="Helical" evidence="1">
    <location>
        <begin position="143"/>
        <end position="163"/>
    </location>
</feature>
<evidence type="ECO:0000259" key="2">
    <source>
        <dbReference type="Pfam" id="PF02517"/>
    </source>
</evidence>
<proteinExistence type="predicted"/>
<dbReference type="STRING" id="1962263.BS637_12290"/>
<feature type="transmembrane region" description="Helical" evidence="1">
    <location>
        <begin position="175"/>
        <end position="192"/>
    </location>
</feature>
<dbReference type="AlphaFoldDB" id="A0A1S9I3V4"/>
<keyword evidence="5" id="KW-1185">Reference proteome</keyword>
<dbReference type="RefSeq" id="WP_078025094.1">
    <property type="nucleotide sequence ID" value="NZ_JADPGM010000014.1"/>
</dbReference>
<feature type="transmembrane region" description="Helical" evidence="1">
    <location>
        <begin position="103"/>
        <end position="123"/>
    </location>
</feature>
<evidence type="ECO:0000313" key="4">
    <source>
        <dbReference type="EMBL" id="OOO64872.1"/>
    </source>
</evidence>
<feature type="domain" description="CAAX prenyl protease 2/Lysostaphin resistance protein A-like" evidence="2">
    <location>
        <begin position="144"/>
        <end position="230"/>
    </location>
</feature>
<dbReference type="EMBL" id="MRAE01000024">
    <property type="protein sequence ID" value="OOO64872.1"/>
    <property type="molecule type" value="Genomic_DNA"/>
</dbReference>
<reference evidence="4 6" key="1">
    <citation type="submission" date="2016-12" db="EMBL/GenBank/DDBJ databases">
        <title>Clostridium tepidum sp. nov., a close relative of Clostridium sporogenes and Clostridium botulinum Group I.</title>
        <authorList>
            <person name="Dobritsa A.P."/>
            <person name="Kutumbaka K.K."/>
            <person name="Werner K."/>
            <person name="Wiedmann M."/>
            <person name="Asmus A."/>
            <person name="Samadpour M."/>
        </authorList>
    </citation>
    <scope>NUCLEOTIDE SEQUENCE [LARGE SCALE GENOMIC DNA]</scope>
    <source>
        <strain evidence="4 6">IEH 97212</strain>
    </source>
</reference>
<name>A0A1S9I3V4_9CLOT</name>
<dbReference type="InterPro" id="IPR003675">
    <property type="entry name" value="Rce1/LyrA-like_dom"/>
</dbReference>
<evidence type="ECO:0000313" key="6">
    <source>
        <dbReference type="Proteomes" id="UP000190256"/>
    </source>
</evidence>
<dbReference type="PANTHER" id="PTHR43592">
    <property type="entry name" value="CAAX AMINO TERMINAL PROTEASE"/>
    <property type="match status" value="1"/>
</dbReference>
<protein>
    <submittedName>
        <fullName evidence="4">CAAX protease family protein</fullName>
    </submittedName>
</protein>
<comment type="caution">
    <text evidence="4">The sequence shown here is derived from an EMBL/GenBank/DDBJ whole genome shotgun (WGS) entry which is preliminary data.</text>
</comment>
<reference evidence="3 5" key="2">
    <citation type="submission" date="2016-12" db="EMBL/GenBank/DDBJ databases">
        <title>Clostridium tepidum sp. nov., a close relative of Clostridium sporogenes and Clostridium botulinum Group I.</title>
        <authorList>
            <person name="Dobritsa A.P."/>
            <person name="Kutumbaka K."/>
            <person name="Werner K."/>
            <person name="Samadpour M."/>
        </authorList>
    </citation>
    <scope>NUCLEOTIDE SEQUENCE [LARGE SCALE GENOMIC DNA]</scope>
    <source>
        <strain evidence="3 5">PE</strain>
    </source>
</reference>
<organism evidence="4 6">
    <name type="scientific">Clostridium tepidum</name>
    <dbReference type="NCBI Taxonomy" id="1962263"/>
    <lineage>
        <taxon>Bacteria</taxon>
        <taxon>Bacillati</taxon>
        <taxon>Bacillota</taxon>
        <taxon>Clostridia</taxon>
        <taxon>Eubacteriales</taxon>
        <taxon>Clostridiaceae</taxon>
        <taxon>Clostridium</taxon>
    </lineage>
</organism>
<sequence>MERIKNILTFIILWIPPIILFFKIKPKKNNLFVSIIFCIVYIIGSLFTQNLFPFILTIMDIFQLKKRYEMCEGTYNIEYNDDYCRFKFDISSFSFVKGIQYTLTTYLGYILIMIIFNIIFNYFKLNLKEQEVVTWLTNMPLNKFLMVVPITVIFAPVAEEFVFRWYIFEKLLNGRLGILLAAFISSLLFGFVHFNVKAFPGLVFIALFNCYLIHKEGFWYAVFNHFVFNSINTIMIFLTKLSYF</sequence>
<gene>
    <name evidence="3" type="ORF">BS637_12290</name>
    <name evidence="4" type="ORF">BS638_09835</name>
</gene>
<dbReference type="OrthoDB" id="4177129at2"/>
<dbReference type="GO" id="GO:0004175">
    <property type="term" value="F:endopeptidase activity"/>
    <property type="evidence" value="ECO:0007669"/>
    <property type="project" value="UniProtKB-ARBA"/>
</dbReference>
<dbReference type="GO" id="GO:0080120">
    <property type="term" value="P:CAAX-box protein maturation"/>
    <property type="evidence" value="ECO:0007669"/>
    <property type="project" value="UniProtKB-ARBA"/>
</dbReference>
<dbReference type="Proteomes" id="UP000190256">
    <property type="component" value="Unassembled WGS sequence"/>
</dbReference>
<keyword evidence="4" id="KW-0645">Protease</keyword>
<evidence type="ECO:0000256" key="1">
    <source>
        <dbReference type="SAM" id="Phobius"/>
    </source>
</evidence>
<dbReference type="GO" id="GO:0006508">
    <property type="term" value="P:proteolysis"/>
    <property type="evidence" value="ECO:0007669"/>
    <property type="project" value="UniProtKB-KW"/>
</dbReference>
<keyword evidence="4" id="KW-0378">Hydrolase</keyword>
<dbReference type="EMBL" id="MRAD01000014">
    <property type="protein sequence ID" value="OOO61411.1"/>
    <property type="molecule type" value="Genomic_DNA"/>
</dbReference>
<keyword evidence="1" id="KW-0472">Membrane</keyword>
<feature type="transmembrane region" description="Helical" evidence="1">
    <location>
        <begin position="31"/>
        <end position="58"/>
    </location>
</feature>
<feature type="transmembrane region" description="Helical" evidence="1">
    <location>
        <begin position="226"/>
        <end position="243"/>
    </location>
</feature>